<dbReference type="PRINTS" id="PR00035">
    <property type="entry name" value="HTHGNTR"/>
</dbReference>
<keyword evidence="3" id="KW-0804">Transcription</keyword>
<dbReference type="SMART" id="SM00866">
    <property type="entry name" value="UTRA"/>
    <property type="match status" value="1"/>
</dbReference>
<keyword evidence="6" id="KW-1185">Reference proteome</keyword>
<feature type="domain" description="HTH gntR-type" evidence="4">
    <location>
        <begin position="2"/>
        <end position="70"/>
    </location>
</feature>
<evidence type="ECO:0000256" key="3">
    <source>
        <dbReference type="ARBA" id="ARBA00023163"/>
    </source>
</evidence>
<dbReference type="InterPro" id="IPR036388">
    <property type="entry name" value="WH-like_DNA-bd_sf"/>
</dbReference>
<dbReference type="SUPFAM" id="SSF46785">
    <property type="entry name" value="Winged helix' DNA-binding domain"/>
    <property type="match status" value="1"/>
</dbReference>
<gene>
    <name evidence="5" type="ORF">NVS32_01235</name>
</gene>
<evidence type="ECO:0000313" key="6">
    <source>
        <dbReference type="Proteomes" id="UP001204320"/>
    </source>
</evidence>
<keyword evidence="1" id="KW-0805">Transcription regulation</keyword>
<dbReference type="InterPro" id="IPR000524">
    <property type="entry name" value="Tscrpt_reg_HTH_GntR"/>
</dbReference>
<accession>A0ABT1Z5U8</accession>
<proteinExistence type="predicted"/>
<sequence length="257" mass="28919">METLYSAIKDDLLAKIKDGTYAEGEVIPTEVDLAKSYGVSRPTIRQALQILANEGYLDKRKRRGTVVTKPTQDDGIASLPTDRSKLRGVQSFEDEIRAAGRVVKTVPILVKEEEANHEVAKALELNDGALVYKLVRLRYVDDTPNVFMENYIRADFYPGLSDVDFSKVGLYHQMRSMGRPVHSLTRRLEVIKADPSSSTLLDVPIGDPLFYFHTFGRDAEGHMVEYSVSTYRGRNNTFEFSVNEPDSTAMPEPLPRD</sequence>
<dbReference type="SMART" id="SM00345">
    <property type="entry name" value="HTH_GNTR"/>
    <property type="match status" value="1"/>
</dbReference>
<keyword evidence="2" id="KW-0238">DNA-binding</keyword>
<dbReference type="InterPro" id="IPR036390">
    <property type="entry name" value="WH_DNA-bd_sf"/>
</dbReference>
<reference evidence="5 6" key="1">
    <citation type="submission" date="2022-08" db="EMBL/GenBank/DDBJ databases">
        <title>Tractidigestivibacter montrealensis type strain KD21.</title>
        <authorList>
            <person name="Diop K."/>
            <person name="Richard C."/>
            <person name="Routy B."/>
        </authorList>
    </citation>
    <scope>NUCLEOTIDE SEQUENCE [LARGE SCALE GENOMIC DNA]</scope>
    <source>
        <strain evidence="5 6">KD21</strain>
    </source>
</reference>
<evidence type="ECO:0000259" key="4">
    <source>
        <dbReference type="PROSITE" id="PS50949"/>
    </source>
</evidence>
<dbReference type="PANTHER" id="PTHR44846">
    <property type="entry name" value="MANNOSYL-D-GLYCERATE TRANSPORT/METABOLISM SYSTEM REPRESSOR MNGR-RELATED"/>
    <property type="match status" value="1"/>
</dbReference>
<dbReference type="CDD" id="cd07377">
    <property type="entry name" value="WHTH_GntR"/>
    <property type="match status" value="1"/>
</dbReference>
<protein>
    <submittedName>
        <fullName evidence="5">GntR family transcriptional regulator</fullName>
    </submittedName>
</protein>
<dbReference type="InterPro" id="IPR028978">
    <property type="entry name" value="Chorismate_lyase_/UTRA_dom_sf"/>
</dbReference>
<name>A0ABT1Z5U8_9ACTN</name>
<dbReference type="Pfam" id="PF00392">
    <property type="entry name" value="GntR"/>
    <property type="match status" value="1"/>
</dbReference>
<organism evidence="5 6">
    <name type="scientific">Tractidigestivibacter montrealensis</name>
    <dbReference type="NCBI Taxonomy" id="2972466"/>
    <lineage>
        <taxon>Bacteria</taxon>
        <taxon>Bacillati</taxon>
        <taxon>Actinomycetota</taxon>
        <taxon>Coriobacteriia</taxon>
        <taxon>Coriobacteriales</taxon>
        <taxon>Atopobiaceae</taxon>
        <taxon>Tractidigestivibacter</taxon>
    </lineage>
</organism>
<dbReference type="EMBL" id="JANSKA010000001">
    <property type="protein sequence ID" value="MCR9035584.1"/>
    <property type="molecule type" value="Genomic_DNA"/>
</dbReference>
<dbReference type="RefSeq" id="WP_118100326.1">
    <property type="nucleotide sequence ID" value="NZ_JANSKA010000001.1"/>
</dbReference>
<evidence type="ECO:0000313" key="5">
    <source>
        <dbReference type="EMBL" id="MCR9035584.1"/>
    </source>
</evidence>
<dbReference type="Pfam" id="PF07702">
    <property type="entry name" value="UTRA"/>
    <property type="match status" value="1"/>
</dbReference>
<evidence type="ECO:0000256" key="1">
    <source>
        <dbReference type="ARBA" id="ARBA00023015"/>
    </source>
</evidence>
<evidence type="ECO:0000256" key="2">
    <source>
        <dbReference type="ARBA" id="ARBA00023125"/>
    </source>
</evidence>
<dbReference type="PROSITE" id="PS50949">
    <property type="entry name" value="HTH_GNTR"/>
    <property type="match status" value="1"/>
</dbReference>
<dbReference type="PANTHER" id="PTHR44846:SF1">
    <property type="entry name" value="MANNOSYL-D-GLYCERATE TRANSPORT_METABOLISM SYSTEM REPRESSOR MNGR-RELATED"/>
    <property type="match status" value="1"/>
</dbReference>
<comment type="caution">
    <text evidence="5">The sequence shown here is derived from an EMBL/GenBank/DDBJ whole genome shotgun (WGS) entry which is preliminary data.</text>
</comment>
<dbReference type="Gene3D" id="1.10.10.10">
    <property type="entry name" value="Winged helix-like DNA-binding domain superfamily/Winged helix DNA-binding domain"/>
    <property type="match status" value="1"/>
</dbReference>
<dbReference type="Proteomes" id="UP001204320">
    <property type="component" value="Unassembled WGS sequence"/>
</dbReference>
<dbReference type="SUPFAM" id="SSF64288">
    <property type="entry name" value="Chorismate lyase-like"/>
    <property type="match status" value="1"/>
</dbReference>
<dbReference type="InterPro" id="IPR011663">
    <property type="entry name" value="UTRA"/>
</dbReference>
<dbReference type="InterPro" id="IPR050679">
    <property type="entry name" value="Bact_HTH_transcr_reg"/>
</dbReference>
<dbReference type="Gene3D" id="3.40.1410.10">
    <property type="entry name" value="Chorismate lyase-like"/>
    <property type="match status" value="1"/>
</dbReference>